<dbReference type="Pfam" id="PF13687">
    <property type="entry name" value="DUF4153"/>
    <property type="match status" value="1"/>
</dbReference>
<feature type="transmembrane region" description="Helical" evidence="1">
    <location>
        <begin position="167"/>
        <end position="186"/>
    </location>
</feature>
<reference evidence="2 3" key="1">
    <citation type="submission" date="2020-02" db="EMBL/GenBank/DDBJ databases">
        <title>Broccoli isolated Pseudomonas sp.</title>
        <authorList>
            <person name="Fujikawa T."/>
            <person name="Sawada H."/>
        </authorList>
    </citation>
    <scope>NUCLEOTIDE SEQUENCE [LARGE SCALE GENOMIC DNA]</scope>
    <source>
        <strain evidence="2 3">MAFF212428</strain>
    </source>
</reference>
<dbReference type="Proteomes" id="UP000480410">
    <property type="component" value="Unassembled WGS sequence"/>
</dbReference>
<sequence>MPTLNRPVLYYLAIAVVQALLLSSGLFYRQPVLAAFTSTLALVGGLNLQLLGHQLRQRGTWLLAGALALLMAGMSAWLYAQDVGHWLWMRWVSAAIVMTYIGTAFVLSWPTREGRRVRYRDLFQHAWNNAFIVLLALLVMLAFWLLFWLCGQLFALLGAPFARDAVGSYYFMFGALPLFFALGMHMGRDNDKVIGLLRNVLLTVCRYLLPLCALIAVVFTLALALTGVEPIFSTGHSTSILLCLVGSTLFLVNGVFQDGEQDAVYARPLKLLVNISLMCLPVLMLLASYSSWLRIDQYGLTPQRFLALLLVGIALVHSLAALWAARPRQAIWLGSLRRSNPLIALLSFVLLLLVFTPVLDPMAHSAANQVERLLSGRTPAEAFDMRTLRHRLGEPGVAQFERLSRLVKEGQILDAPAREVLADRLLEAEPLNMSPREYGPKLEWVGPEAEGSAQLLQVSATAIHCSGPGCVAWQVDMDGDGASEVLVVSKQAYSTSVLVYAREHGVWRDVARLEGGAKGRKLIEQMRQGTLKLVRPRYKTLEVDGQELGVQRYTQPGK</sequence>
<evidence type="ECO:0000313" key="2">
    <source>
        <dbReference type="EMBL" id="NER61477.1"/>
    </source>
</evidence>
<feature type="transmembrane region" description="Helical" evidence="1">
    <location>
        <begin position="341"/>
        <end position="359"/>
    </location>
</feature>
<protein>
    <submittedName>
        <fullName evidence="2">DUF4153 domain-containing protein</fullName>
    </submittedName>
</protein>
<feature type="transmembrane region" description="Helical" evidence="1">
    <location>
        <begin position="305"/>
        <end position="325"/>
    </location>
</feature>
<feature type="transmembrane region" description="Helical" evidence="1">
    <location>
        <begin position="33"/>
        <end position="52"/>
    </location>
</feature>
<evidence type="ECO:0000256" key="1">
    <source>
        <dbReference type="SAM" id="Phobius"/>
    </source>
</evidence>
<gene>
    <name evidence="2" type="ORF">G3435_18960</name>
</gene>
<dbReference type="AlphaFoldDB" id="A0A6M0D1F2"/>
<keyword evidence="1" id="KW-0812">Transmembrane</keyword>
<feature type="transmembrane region" description="Helical" evidence="1">
    <location>
        <begin position="86"/>
        <end position="109"/>
    </location>
</feature>
<proteinExistence type="predicted"/>
<feature type="transmembrane region" description="Helical" evidence="1">
    <location>
        <begin position="7"/>
        <end position="27"/>
    </location>
</feature>
<organism evidence="2 3">
    <name type="scientific">Pseudomonas brassicae</name>
    <dbReference type="NCBI Taxonomy" id="2708063"/>
    <lineage>
        <taxon>Bacteria</taxon>
        <taxon>Pseudomonadati</taxon>
        <taxon>Pseudomonadota</taxon>
        <taxon>Gammaproteobacteria</taxon>
        <taxon>Pseudomonadales</taxon>
        <taxon>Pseudomonadaceae</taxon>
        <taxon>Pseudomonas</taxon>
    </lineage>
</organism>
<feature type="transmembrane region" description="Helical" evidence="1">
    <location>
        <begin position="271"/>
        <end position="293"/>
    </location>
</feature>
<feature type="transmembrane region" description="Helical" evidence="1">
    <location>
        <begin position="207"/>
        <end position="227"/>
    </location>
</feature>
<dbReference type="EMBL" id="JAAHBV010000439">
    <property type="protein sequence ID" value="NER61477.1"/>
    <property type="molecule type" value="Genomic_DNA"/>
</dbReference>
<keyword evidence="1" id="KW-1133">Transmembrane helix</keyword>
<comment type="caution">
    <text evidence="2">The sequence shown here is derived from an EMBL/GenBank/DDBJ whole genome shotgun (WGS) entry which is preliminary data.</text>
</comment>
<accession>A0A6M0D1F2</accession>
<evidence type="ECO:0000313" key="3">
    <source>
        <dbReference type="Proteomes" id="UP000480410"/>
    </source>
</evidence>
<feature type="transmembrane region" description="Helical" evidence="1">
    <location>
        <begin position="130"/>
        <end position="155"/>
    </location>
</feature>
<feature type="transmembrane region" description="Helical" evidence="1">
    <location>
        <begin position="59"/>
        <end position="80"/>
    </location>
</feature>
<keyword evidence="1" id="KW-0472">Membrane</keyword>
<name>A0A6M0D1F2_9PSED</name>
<dbReference type="InterPro" id="IPR025291">
    <property type="entry name" value="DUF4153"/>
</dbReference>